<reference evidence="1" key="1">
    <citation type="submission" date="2020-11" db="EMBL/GenBank/DDBJ databases">
        <authorList>
            <person name="Tran Van P."/>
        </authorList>
    </citation>
    <scope>NUCLEOTIDE SEQUENCE</scope>
</reference>
<proteinExistence type="predicted"/>
<dbReference type="AlphaFoldDB" id="A0A7R9F4G4"/>
<organism evidence="1">
    <name type="scientific">Timema bartmani</name>
    <dbReference type="NCBI Taxonomy" id="61472"/>
    <lineage>
        <taxon>Eukaryota</taxon>
        <taxon>Metazoa</taxon>
        <taxon>Ecdysozoa</taxon>
        <taxon>Arthropoda</taxon>
        <taxon>Hexapoda</taxon>
        <taxon>Insecta</taxon>
        <taxon>Pterygota</taxon>
        <taxon>Neoptera</taxon>
        <taxon>Polyneoptera</taxon>
        <taxon>Phasmatodea</taxon>
        <taxon>Timematodea</taxon>
        <taxon>Timematoidea</taxon>
        <taxon>Timematidae</taxon>
        <taxon>Timema</taxon>
    </lineage>
</organism>
<name>A0A7R9F4G4_9NEOP</name>
<gene>
    <name evidence="1" type="ORF">TBIB3V08_LOCUS8801</name>
</gene>
<evidence type="ECO:0000313" key="1">
    <source>
        <dbReference type="EMBL" id="CAD7446471.1"/>
    </source>
</evidence>
<sequence length="152" mass="16925">MTDVRCTEIGVMSVDGVIDREGQDIHVRSPVCRLFTSLVAQSVDQGTPMVVYMSFIMSKNDSGEIADNDIVISGIAGYFPESLNVDQLKEKLFNNGKVYFAPVARYAAETWTLDVRETRKVEAMGTEFVSCHEEKQDEERRCLGKSWGSGST</sequence>
<dbReference type="EMBL" id="OD568039">
    <property type="protein sequence ID" value="CAD7446471.1"/>
    <property type="molecule type" value="Genomic_DNA"/>
</dbReference>
<protein>
    <submittedName>
        <fullName evidence="1">Uncharacterized protein</fullName>
    </submittedName>
</protein>
<accession>A0A7R9F4G4</accession>